<dbReference type="InterPro" id="IPR004482">
    <property type="entry name" value="Mg_chelat-rel"/>
</dbReference>
<reference evidence="5 6" key="1">
    <citation type="submission" date="2017-09" db="EMBL/GenBank/DDBJ databases">
        <title>Depth-based differentiation of microbial function through sediment-hosted aquifers and enrichment of novel symbionts in the deep terrestrial subsurface.</title>
        <authorList>
            <person name="Probst A.J."/>
            <person name="Ladd B."/>
            <person name="Jarett J.K."/>
            <person name="Geller-Mcgrath D.E."/>
            <person name="Sieber C.M."/>
            <person name="Emerson J.B."/>
            <person name="Anantharaman K."/>
            <person name="Thomas B.C."/>
            <person name="Malmstrom R."/>
            <person name="Stieglmeier M."/>
            <person name="Klingl A."/>
            <person name="Woyke T."/>
            <person name="Ryan C.M."/>
            <person name="Banfield J.F."/>
        </authorList>
    </citation>
    <scope>NUCLEOTIDE SEQUENCE [LARGE SCALE GENOMIC DNA]</scope>
    <source>
        <strain evidence="5">CG18_big_fil_WC_8_21_14_2_50_37_10</strain>
    </source>
</reference>
<evidence type="ECO:0000256" key="2">
    <source>
        <dbReference type="ARBA" id="ARBA00022741"/>
    </source>
</evidence>
<dbReference type="Gene3D" id="3.40.50.300">
    <property type="entry name" value="P-loop containing nucleotide triphosphate hydrolases"/>
    <property type="match status" value="1"/>
</dbReference>
<comment type="similarity">
    <text evidence="1">Belongs to the Mg-chelatase subunits D/I family. ComM subfamily.</text>
</comment>
<gene>
    <name evidence="5" type="ORF">COW72_01740</name>
</gene>
<evidence type="ECO:0000313" key="5">
    <source>
        <dbReference type="EMBL" id="PIQ06668.1"/>
    </source>
</evidence>
<accession>A0A2H0FIZ5</accession>
<dbReference type="InterPro" id="IPR045006">
    <property type="entry name" value="CHLI-like"/>
</dbReference>
<dbReference type="Pfam" id="PF01078">
    <property type="entry name" value="Mg_chelatase"/>
    <property type="match status" value="1"/>
</dbReference>
<dbReference type="Pfam" id="PF13335">
    <property type="entry name" value="Mg_chelatase_C"/>
    <property type="match status" value="1"/>
</dbReference>
<dbReference type="SUPFAM" id="SSF52540">
    <property type="entry name" value="P-loop containing nucleoside triphosphate hydrolases"/>
    <property type="match status" value="1"/>
</dbReference>
<dbReference type="Proteomes" id="UP000230778">
    <property type="component" value="Unassembled WGS sequence"/>
</dbReference>
<dbReference type="SUPFAM" id="SSF54211">
    <property type="entry name" value="Ribosomal protein S5 domain 2-like"/>
    <property type="match status" value="1"/>
</dbReference>
<dbReference type="Gene3D" id="3.30.230.10">
    <property type="match status" value="1"/>
</dbReference>
<dbReference type="AlphaFoldDB" id="A0A2H0FIZ5"/>
<keyword evidence="2" id="KW-0547">Nucleotide-binding</keyword>
<dbReference type="InterPro" id="IPR003593">
    <property type="entry name" value="AAA+_ATPase"/>
</dbReference>
<name>A0A2H0FIZ5_9BACT</name>
<dbReference type="PANTHER" id="PTHR32039">
    <property type="entry name" value="MAGNESIUM-CHELATASE SUBUNIT CHLI"/>
    <property type="match status" value="1"/>
</dbReference>
<dbReference type="InterPro" id="IPR014721">
    <property type="entry name" value="Ribsml_uS5_D2-typ_fold_subgr"/>
</dbReference>
<evidence type="ECO:0000256" key="1">
    <source>
        <dbReference type="ARBA" id="ARBA00006354"/>
    </source>
</evidence>
<dbReference type="PROSITE" id="PS50051">
    <property type="entry name" value="MCM_2"/>
    <property type="match status" value="1"/>
</dbReference>
<dbReference type="SMART" id="SM00382">
    <property type="entry name" value="AAA"/>
    <property type="match status" value="1"/>
</dbReference>
<sequence length="447" mass="49649">MLSKVFSAALLGLDAQLIEVETDVSYGLRHFEIVGLPDKAVEESKERVGAAIESSGFQSPHHQPERVLVSLAPADLKKEGSIYDLPIALGYLLAAEKIKFDPSNKIFLGELALDGRLRPIKGVICFAIACQEKGFTELILPKENSIEASLIEGIKVIGVGNLKETIDYLAGKKEILPSKARIEDFLKSSQYSVDLGYIKGQETAKRTLEIAAAGSHHLLMMGPPGAGKTILAKAIPSISPPLSFEESLEITKIYSIAGFLPKEKPLLSQRPFRSPHHTSSEVALIGGGNPPRPGEITLSHRGVLFLDEFPEFHRDVLESLRQPIEEGKITVSRARHSLTFPARFTLVAASNPCPCGYYGDPDHECKCTNSQIRMYRRKLSGPLIDRIDLLITVPKVEYEKLISPDEENCSERVRERVIQARQIQKERFKRDKTNSEMEIPEIKKYCQ</sequence>
<dbReference type="Pfam" id="PF13541">
    <property type="entry name" value="ChlI"/>
    <property type="match status" value="1"/>
</dbReference>
<dbReference type="InterPro" id="IPR025158">
    <property type="entry name" value="Mg_chelat-rel_C"/>
</dbReference>
<dbReference type="NCBIfam" id="TIGR00368">
    <property type="entry name" value="YifB family Mg chelatase-like AAA ATPase"/>
    <property type="match status" value="1"/>
</dbReference>
<keyword evidence="3" id="KW-0067">ATP-binding</keyword>
<dbReference type="InterPro" id="IPR027417">
    <property type="entry name" value="P-loop_NTPase"/>
</dbReference>
<comment type="caution">
    <text evidence="5">The sequence shown here is derived from an EMBL/GenBank/DDBJ whole genome shotgun (WGS) entry which is preliminary data.</text>
</comment>
<dbReference type="EMBL" id="PCUC01000098">
    <property type="protein sequence ID" value="PIQ06668.1"/>
    <property type="molecule type" value="Genomic_DNA"/>
</dbReference>
<dbReference type="InterPro" id="IPR020568">
    <property type="entry name" value="Ribosomal_Su5_D2-typ_SF"/>
</dbReference>
<evidence type="ECO:0000256" key="3">
    <source>
        <dbReference type="ARBA" id="ARBA00022840"/>
    </source>
</evidence>
<dbReference type="PRINTS" id="PR01657">
    <property type="entry name" value="MCMFAMILY"/>
</dbReference>
<dbReference type="GO" id="GO:0003677">
    <property type="term" value="F:DNA binding"/>
    <property type="evidence" value="ECO:0007669"/>
    <property type="project" value="InterPro"/>
</dbReference>
<feature type="domain" description="MCM C-terminal AAA(+) ATPase" evidence="4">
    <location>
        <begin position="294"/>
        <end position="393"/>
    </location>
</feature>
<feature type="non-terminal residue" evidence="5">
    <location>
        <position position="447"/>
    </location>
</feature>
<dbReference type="GO" id="GO:0005524">
    <property type="term" value="F:ATP binding"/>
    <property type="evidence" value="ECO:0007669"/>
    <property type="project" value="UniProtKB-KW"/>
</dbReference>
<evidence type="ECO:0000313" key="6">
    <source>
        <dbReference type="Proteomes" id="UP000230778"/>
    </source>
</evidence>
<organism evidence="5 6">
    <name type="scientific">Candidatus Nealsonbacteria bacterium CG18_big_fil_WC_8_21_14_2_50_37_10</name>
    <dbReference type="NCBI Taxonomy" id="1974717"/>
    <lineage>
        <taxon>Bacteria</taxon>
        <taxon>Candidatus Nealsoniibacteriota</taxon>
    </lineage>
</organism>
<dbReference type="PANTHER" id="PTHR32039:SF7">
    <property type="entry name" value="COMPETENCE PROTEIN COMM"/>
    <property type="match status" value="1"/>
</dbReference>
<dbReference type="InterPro" id="IPR000523">
    <property type="entry name" value="Mg_chelatse_chII-like_cat_dom"/>
</dbReference>
<proteinExistence type="inferred from homology"/>
<protein>
    <submittedName>
        <fullName evidence="5">Magnesium chelatase</fullName>
    </submittedName>
</protein>
<dbReference type="InterPro" id="IPR001208">
    <property type="entry name" value="MCM_dom"/>
</dbReference>
<evidence type="ECO:0000259" key="4">
    <source>
        <dbReference type="PROSITE" id="PS50051"/>
    </source>
</evidence>